<dbReference type="InterPro" id="IPR036526">
    <property type="entry name" value="C-N_Hydrolase_sf"/>
</dbReference>
<organism evidence="4 5">
    <name type="scientific">Effusibacillus lacus</name>
    <dbReference type="NCBI Taxonomy" id="1348429"/>
    <lineage>
        <taxon>Bacteria</taxon>
        <taxon>Bacillati</taxon>
        <taxon>Bacillota</taxon>
        <taxon>Bacilli</taxon>
        <taxon>Bacillales</taxon>
        <taxon>Alicyclobacillaceae</taxon>
        <taxon>Effusibacillus</taxon>
    </lineage>
</organism>
<dbReference type="AlphaFoldDB" id="A0A292YQW8"/>
<sequence>MRVKVAVAQMDPVLGGIAQNLKKTIGFINTAAAEGAKLVVFPECSLTGYCFNNEEEIKNNALTVGDEWTRELTETARQANVYTIVGFLESFAGKTYNSSLVIGPNGIAGTYRKAHLPSLGLDNFVSPGSDEFSLVETSIGKLGVLICYDIRFPEQARILALQGADILVHITNLPLTASSQVDYLLPARAIENRVYVVSSDRVGEERGFRFLGRSSIFGVNGETLAQANETDETVIYAELDLQVPRQKKVFYPAMEGKPVDHVNDLTGSRRPELYSPLIKL</sequence>
<keyword evidence="5" id="KW-1185">Reference proteome</keyword>
<accession>A0A292YQW8</accession>
<dbReference type="EMBL" id="BDUF01000068">
    <property type="protein sequence ID" value="GAX90880.1"/>
    <property type="molecule type" value="Genomic_DNA"/>
</dbReference>
<dbReference type="CDD" id="cd07197">
    <property type="entry name" value="nitrilase"/>
    <property type="match status" value="1"/>
</dbReference>
<dbReference type="InterPro" id="IPR050345">
    <property type="entry name" value="Aliph_Amidase/BUP"/>
</dbReference>
<evidence type="ECO:0000313" key="5">
    <source>
        <dbReference type="Proteomes" id="UP000217785"/>
    </source>
</evidence>
<dbReference type="PANTHER" id="PTHR43674:SF2">
    <property type="entry name" value="BETA-UREIDOPROPIONASE"/>
    <property type="match status" value="1"/>
</dbReference>
<keyword evidence="2 4" id="KW-0378">Hydrolase</keyword>
<dbReference type="RefSeq" id="WP_096182603.1">
    <property type="nucleotide sequence ID" value="NZ_BDUF01000068.1"/>
</dbReference>
<dbReference type="InterPro" id="IPR001110">
    <property type="entry name" value="UPF0012_CS"/>
</dbReference>
<name>A0A292YQW8_9BACL</name>
<dbReference type="OrthoDB" id="9811121at2"/>
<protein>
    <submittedName>
        <fullName evidence="4">Amidohydrolase</fullName>
    </submittedName>
</protein>
<evidence type="ECO:0000256" key="1">
    <source>
        <dbReference type="ARBA" id="ARBA00010613"/>
    </source>
</evidence>
<feature type="domain" description="CN hydrolase" evidence="3">
    <location>
        <begin position="3"/>
        <end position="241"/>
    </location>
</feature>
<dbReference type="PROSITE" id="PS01227">
    <property type="entry name" value="UPF0012"/>
    <property type="match status" value="1"/>
</dbReference>
<dbReference type="GO" id="GO:0016811">
    <property type="term" value="F:hydrolase activity, acting on carbon-nitrogen (but not peptide) bonds, in linear amides"/>
    <property type="evidence" value="ECO:0007669"/>
    <property type="project" value="UniProtKB-ARBA"/>
</dbReference>
<dbReference type="PROSITE" id="PS50263">
    <property type="entry name" value="CN_HYDROLASE"/>
    <property type="match status" value="1"/>
</dbReference>
<gene>
    <name evidence="4" type="ORF">EFBL_2522</name>
</gene>
<reference evidence="5" key="1">
    <citation type="submission" date="2017-07" db="EMBL/GenBank/DDBJ databases">
        <title>Draft genome sequence of Effusibacillus lacus strain skLN1.</title>
        <authorList>
            <person name="Watanabe M."/>
            <person name="Kojima H."/>
            <person name="Fukui M."/>
        </authorList>
    </citation>
    <scope>NUCLEOTIDE SEQUENCE [LARGE SCALE GENOMIC DNA]</scope>
    <source>
        <strain evidence="5">skLN1</strain>
    </source>
</reference>
<evidence type="ECO:0000259" key="3">
    <source>
        <dbReference type="PROSITE" id="PS50263"/>
    </source>
</evidence>
<evidence type="ECO:0000313" key="4">
    <source>
        <dbReference type="EMBL" id="GAX90880.1"/>
    </source>
</evidence>
<evidence type="ECO:0000256" key="2">
    <source>
        <dbReference type="ARBA" id="ARBA00022801"/>
    </source>
</evidence>
<dbReference type="Pfam" id="PF00795">
    <property type="entry name" value="CN_hydrolase"/>
    <property type="match status" value="1"/>
</dbReference>
<proteinExistence type="inferred from homology"/>
<dbReference type="InterPro" id="IPR003010">
    <property type="entry name" value="C-N_Hydrolase"/>
</dbReference>
<dbReference type="SUPFAM" id="SSF56317">
    <property type="entry name" value="Carbon-nitrogen hydrolase"/>
    <property type="match status" value="1"/>
</dbReference>
<dbReference type="Gene3D" id="3.60.110.10">
    <property type="entry name" value="Carbon-nitrogen hydrolase"/>
    <property type="match status" value="1"/>
</dbReference>
<dbReference type="Proteomes" id="UP000217785">
    <property type="component" value="Unassembled WGS sequence"/>
</dbReference>
<comment type="caution">
    <text evidence="4">The sequence shown here is derived from an EMBL/GenBank/DDBJ whole genome shotgun (WGS) entry which is preliminary data.</text>
</comment>
<dbReference type="PANTHER" id="PTHR43674">
    <property type="entry name" value="NITRILASE C965.09-RELATED"/>
    <property type="match status" value="1"/>
</dbReference>
<comment type="similarity">
    <text evidence="1">Belongs to the carbon-nitrogen hydrolase superfamily. NIT1/NIT2 family.</text>
</comment>